<dbReference type="EMBL" id="FNQO01000001">
    <property type="protein sequence ID" value="SDZ85782.1"/>
    <property type="molecule type" value="Genomic_DNA"/>
</dbReference>
<dbReference type="STRING" id="658218.SAMN05216562_0808"/>
<dbReference type="GO" id="GO:0008170">
    <property type="term" value="F:N-methyltransferase activity"/>
    <property type="evidence" value="ECO:0007669"/>
    <property type="project" value="InterPro"/>
</dbReference>
<dbReference type="GO" id="GO:0009007">
    <property type="term" value="F:site-specific DNA-methyltransferase (adenine-specific) activity"/>
    <property type="evidence" value="ECO:0007669"/>
    <property type="project" value="UniProtKB-EC"/>
</dbReference>
<dbReference type="PANTHER" id="PTHR42933">
    <property type="entry name" value="SLR6095 PROTEIN"/>
    <property type="match status" value="1"/>
</dbReference>
<dbReference type="SUPFAM" id="SSF52540">
    <property type="entry name" value="P-loop containing nucleoside triphosphate hydrolases"/>
    <property type="match status" value="1"/>
</dbReference>
<gene>
    <name evidence="10" type="ORF">SAMN05216562_0808</name>
</gene>
<dbReference type="OrthoDB" id="9784823at2"/>
<name>A0A1H3WHG9_9GAMM</name>
<evidence type="ECO:0000256" key="7">
    <source>
        <dbReference type="ARBA" id="ARBA00023125"/>
    </source>
</evidence>
<dbReference type="PRINTS" id="PR00507">
    <property type="entry name" value="N12N6MTFRASE"/>
</dbReference>
<dbReference type="RefSeq" id="WP_091385391.1">
    <property type="nucleotide sequence ID" value="NZ_FNQO01000001.1"/>
</dbReference>
<dbReference type="Gene3D" id="3.40.50.150">
    <property type="entry name" value="Vaccinia Virus protein VP39"/>
    <property type="match status" value="1"/>
</dbReference>
<evidence type="ECO:0000256" key="8">
    <source>
        <dbReference type="ARBA" id="ARBA00047942"/>
    </source>
</evidence>
<dbReference type="InterPro" id="IPR029063">
    <property type="entry name" value="SAM-dependent_MTases_sf"/>
</dbReference>
<dbReference type="Pfam" id="PF02384">
    <property type="entry name" value="N6_Mtase"/>
    <property type="match status" value="1"/>
</dbReference>
<keyword evidence="5" id="KW-0949">S-adenosyl-L-methionine</keyword>
<dbReference type="InterPro" id="IPR038333">
    <property type="entry name" value="T1MK-like_N_sf"/>
</dbReference>
<comment type="similarity">
    <text evidence="1">Belongs to the N(4)/N(6)-methyltransferase family.</text>
</comment>
<dbReference type="Proteomes" id="UP000198658">
    <property type="component" value="Unassembled WGS sequence"/>
</dbReference>
<dbReference type="InterPro" id="IPR027417">
    <property type="entry name" value="P-loop_NTPase"/>
</dbReference>
<keyword evidence="4" id="KW-0808">Transferase</keyword>
<dbReference type="EC" id="2.1.1.72" evidence="2"/>
<proteinExistence type="inferred from homology"/>
<dbReference type="SUPFAM" id="SSF53335">
    <property type="entry name" value="S-adenosyl-L-methionine-dependent methyltransferases"/>
    <property type="match status" value="1"/>
</dbReference>
<keyword evidence="6" id="KW-0680">Restriction system</keyword>
<evidence type="ECO:0000256" key="5">
    <source>
        <dbReference type="ARBA" id="ARBA00022691"/>
    </source>
</evidence>
<dbReference type="PANTHER" id="PTHR42933:SF4">
    <property type="entry name" value="TYPE I RESTRICTION ENZYME ECOKI METHYLASE SUBUNIT"/>
    <property type="match status" value="1"/>
</dbReference>
<evidence type="ECO:0000256" key="1">
    <source>
        <dbReference type="ARBA" id="ARBA00006594"/>
    </source>
</evidence>
<dbReference type="InterPro" id="IPR003356">
    <property type="entry name" value="DNA_methylase_A-5"/>
</dbReference>
<feature type="domain" description="DNA methylase adenine-specific" evidence="9">
    <location>
        <begin position="187"/>
        <end position="426"/>
    </location>
</feature>
<dbReference type="SUPFAM" id="SSF116734">
    <property type="entry name" value="DNA methylase specificity domain"/>
    <property type="match status" value="1"/>
</dbReference>
<keyword evidence="11" id="KW-1185">Reference proteome</keyword>
<keyword evidence="7" id="KW-0238">DNA-binding</keyword>
<evidence type="ECO:0000313" key="10">
    <source>
        <dbReference type="EMBL" id="SDZ85782.1"/>
    </source>
</evidence>
<dbReference type="Gene3D" id="3.40.50.300">
    <property type="entry name" value="P-loop containing nucleotide triphosphate hydrolases"/>
    <property type="match status" value="1"/>
</dbReference>
<keyword evidence="3" id="KW-0489">Methyltransferase</keyword>
<dbReference type="Gene3D" id="3.90.220.20">
    <property type="entry name" value="DNA methylase specificity domains"/>
    <property type="match status" value="1"/>
</dbReference>
<dbReference type="Gene3D" id="1.20.1260.30">
    <property type="match status" value="1"/>
</dbReference>
<accession>A0A1H3WHG9</accession>
<reference evidence="11" key="1">
    <citation type="submission" date="2016-10" db="EMBL/GenBank/DDBJ databases">
        <authorList>
            <person name="Varghese N."/>
            <person name="Submissions S."/>
        </authorList>
    </citation>
    <scope>NUCLEOTIDE SEQUENCE [LARGE SCALE GENOMIC DNA]</scope>
    <source>
        <strain evidence="11">CGMCC 1.10657</strain>
    </source>
</reference>
<dbReference type="GO" id="GO:0009307">
    <property type="term" value="P:DNA restriction-modification system"/>
    <property type="evidence" value="ECO:0007669"/>
    <property type="project" value="UniProtKB-KW"/>
</dbReference>
<dbReference type="InterPro" id="IPR044946">
    <property type="entry name" value="Restrct_endonuc_typeI_TRD_sf"/>
</dbReference>
<evidence type="ECO:0000256" key="2">
    <source>
        <dbReference type="ARBA" id="ARBA00011900"/>
    </source>
</evidence>
<evidence type="ECO:0000313" key="11">
    <source>
        <dbReference type="Proteomes" id="UP000198658"/>
    </source>
</evidence>
<evidence type="ECO:0000256" key="4">
    <source>
        <dbReference type="ARBA" id="ARBA00022679"/>
    </source>
</evidence>
<dbReference type="InterPro" id="IPR051537">
    <property type="entry name" value="DNA_Adenine_Mtase"/>
</dbReference>
<dbReference type="GO" id="GO:0003677">
    <property type="term" value="F:DNA binding"/>
    <property type="evidence" value="ECO:0007669"/>
    <property type="project" value="UniProtKB-KW"/>
</dbReference>
<evidence type="ECO:0000256" key="3">
    <source>
        <dbReference type="ARBA" id="ARBA00022603"/>
    </source>
</evidence>
<sequence>MELCSLKFLRIVAHKLIMNTGNTDQVTEAWRLAEKGLRTRVPATEVNTILQESTAALLLLRWIDEFETNCEVRARLDGNTFHPVFPHHLRWNNWAAVDSEEVLLGRLVDIIKCLTDKSCYQRRDRYPWARSLARPLIRIARKNYKFLKDYIHSIASLPFSSLEDKGSVLKAFDEFFYRQPRSGSFQFSPSTDAASLLAAIAEPQAGEDVYDPCFGHAALLISTSQQAKRANFENSHEVYLNHSGLEREVGTFVVGMARLMLAGLLGTDFAAADSLDVNVNTIDPNKKFDLVVANPPVGIYSYSTVSSSEMFAIPVKSNAGAFIQHALSKLKKGGRAAVVVPDGFLVSNDEDKKLRQFLVEEGYLSAVVGVPAGVFSPDLKVKQSILLLKNDAKKVKIRMADASVLFDQKASMTTSSFDTAAAQEMANYITGSASLSQIIQGDGKSHSSGRSSVMSSLFWELEFDELKATGWNLSPRVSGREGSGEVVEVLKKLLSKSGGSISPLGDIAEVISGASLDLSALTDFKASENSIGIIRIKDLSGWKVDRPSTWLGPSTMDSIRSSVLRDGDLVLSRAGSIGRVSVVRGDAVGCVASEGVYILRLRTGQCVPEFLQAYLSSSVCQNWFSLKARGAVVKHLGRESLENLSCPILPINLQRGLAGKFQNSGGDVVSTLRQVAEKERFSGLRSWIVQLSNAVPKQEDGDELFLSLAPLEKAATLAQSATKWTNHEGANRAVAPWFVDLVNSLRSLTGVSKIPPGPGLLSVLQDAERCLRVVLDGSQEPQSRGDIIYVTVSRLLDYLSGYIARLAGSFSLGVSSIPETLNAGSLHEFTVLIKNQGALPVRNLRMKTVPDWGHAEVGYLPEGGEFRLSLRGRAPADGQLLELRLKSRAQALDGSHIDSDIEVPIRIAAGDVDDQETTKDLGGSPYVTGSPLEPKHGHKVFFGREGLLKRISRQIRDNGNVVLLEGNRRAGKTSILKHLEGVNVIPKWISVYASLQGAEGDSKVLGIPTAEVFREVARSIAAGLIKNKMECPLPNGKLVPAGSSALGIARACREGISEDSPFIDFREYLETVLSQLEEDGFGLVLMLDEFDKLQEGIDSGITSAQVPENIRFLIQTYSSFSAILTGSRRLKRLREEYWSALYGLGTRVQVTALDIESARNVVTQPVEGKLVFSSDSVERIVYLTACQPYLVQCLCNRIFEYAADNKISSITLNEVGAAASALVSDNEHFASLWDYAGQGPATGKSRRQFILFRCASALADQSLISFGSMYEEMVQSGIEINEAALDDDLLYLRELELVTFVGEAAGGHYQLSIPMMADWIEQRHDGNVIVSRARNEAG</sequence>
<evidence type="ECO:0000259" key="9">
    <source>
        <dbReference type="Pfam" id="PF02384"/>
    </source>
</evidence>
<comment type="catalytic activity">
    <reaction evidence="8">
        <text>a 2'-deoxyadenosine in DNA + S-adenosyl-L-methionine = an N(6)-methyl-2'-deoxyadenosine in DNA + S-adenosyl-L-homocysteine + H(+)</text>
        <dbReference type="Rhea" id="RHEA:15197"/>
        <dbReference type="Rhea" id="RHEA-COMP:12418"/>
        <dbReference type="Rhea" id="RHEA-COMP:12419"/>
        <dbReference type="ChEBI" id="CHEBI:15378"/>
        <dbReference type="ChEBI" id="CHEBI:57856"/>
        <dbReference type="ChEBI" id="CHEBI:59789"/>
        <dbReference type="ChEBI" id="CHEBI:90615"/>
        <dbReference type="ChEBI" id="CHEBI:90616"/>
        <dbReference type="EC" id="2.1.1.72"/>
    </reaction>
</comment>
<evidence type="ECO:0000256" key="6">
    <source>
        <dbReference type="ARBA" id="ARBA00022747"/>
    </source>
</evidence>
<protein>
    <recommendedName>
        <fullName evidence="2">site-specific DNA-methyltransferase (adenine-specific)</fullName>
        <ecNumber evidence="2">2.1.1.72</ecNumber>
    </recommendedName>
</protein>
<dbReference type="GO" id="GO:0032259">
    <property type="term" value="P:methylation"/>
    <property type="evidence" value="ECO:0007669"/>
    <property type="project" value="UniProtKB-KW"/>
</dbReference>
<organism evidence="10 11">
    <name type="scientific">Microbulbifer marinus</name>
    <dbReference type="NCBI Taxonomy" id="658218"/>
    <lineage>
        <taxon>Bacteria</taxon>
        <taxon>Pseudomonadati</taxon>
        <taxon>Pseudomonadota</taxon>
        <taxon>Gammaproteobacteria</taxon>
        <taxon>Cellvibrionales</taxon>
        <taxon>Microbulbiferaceae</taxon>
        <taxon>Microbulbifer</taxon>
    </lineage>
</organism>